<proteinExistence type="predicted"/>
<dbReference type="GeneID" id="96954517"/>
<evidence type="ECO:0000313" key="4">
    <source>
        <dbReference type="Proteomes" id="UP001596434"/>
    </source>
</evidence>
<keyword evidence="1" id="KW-0472">Membrane</keyword>
<gene>
    <name evidence="3" type="ORF">ACFQKE_12665</name>
</gene>
<evidence type="ECO:0000259" key="2">
    <source>
        <dbReference type="Pfam" id="PF24035"/>
    </source>
</evidence>
<dbReference type="RefSeq" id="WP_379704683.1">
    <property type="nucleotide sequence ID" value="NZ_JBHTAT010000001.1"/>
</dbReference>
<dbReference type="AlphaFoldDB" id="A0ABD6A0D9"/>
<feature type="transmembrane region" description="Helical" evidence="1">
    <location>
        <begin position="125"/>
        <end position="143"/>
    </location>
</feature>
<name>A0ABD6A0D9_9EURY</name>
<dbReference type="Proteomes" id="UP001596434">
    <property type="component" value="Unassembled WGS sequence"/>
</dbReference>
<dbReference type="Pfam" id="PF24035">
    <property type="entry name" value="DUF7344"/>
    <property type="match status" value="1"/>
</dbReference>
<keyword evidence="1" id="KW-0812">Transmembrane</keyword>
<dbReference type="InterPro" id="IPR055768">
    <property type="entry name" value="DUF7344"/>
</dbReference>
<dbReference type="EMBL" id="JBHTAT010000001">
    <property type="protein sequence ID" value="MFC7256136.1"/>
    <property type="molecule type" value="Genomic_DNA"/>
</dbReference>
<evidence type="ECO:0000313" key="3">
    <source>
        <dbReference type="EMBL" id="MFC7256136.1"/>
    </source>
</evidence>
<keyword evidence="1" id="KW-1133">Transmembrane helix</keyword>
<dbReference type="InterPro" id="IPR036388">
    <property type="entry name" value="WH-like_DNA-bd_sf"/>
</dbReference>
<dbReference type="Gene3D" id="1.10.10.10">
    <property type="entry name" value="Winged helix-like DNA-binding domain superfamily/Winged helix DNA-binding domain"/>
    <property type="match status" value="1"/>
</dbReference>
<feature type="domain" description="DUF7344" evidence="2">
    <location>
        <begin position="19"/>
        <end position="95"/>
    </location>
</feature>
<comment type="caution">
    <text evidence="3">The sequence shown here is derived from an EMBL/GenBank/DDBJ whole genome shotgun (WGS) entry which is preliminary data.</text>
</comment>
<protein>
    <recommendedName>
        <fullName evidence="2">DUF7344 domain-containing protein</fullName>
    </recommendedName>
</protein>
<evidence type="ECO:0000256" key="1">
    <source>
        <dbReference type="SAM" id="Phobius"/>
    </source>
</evidence>
<sequence length="185" mass="20903">MSALLAETTGRPMTECQIHQLLANERRRAVIERLDASTGTVTVRELSTWVAETEADQSPPPVRVRDSVYTSLHQTHLPKLHDAGVVEYDRERSLVHLRPAVRQVDRHMDVVNGLGVTWGGYYRSLGVFGLLLVVGALAGLPVVERLDPLLWASGTLVVFAVSGALQLWDHRWRLRRTLWKSIRRR</sequence>
<organism evidence="3 4">
    <name type="scientific">Haloplanus litoreus</name>
    <dbReference type="NCBI Taxonomy" id="767515"/>
    <lineage>
        <taxon>Archaea</taxon>
        <taxon>Methanobacteriati</taxon>
        <taxon>Methanobacteriota</taxon>
        <taxon>Stenosarchaea group</taxon>
        <taxon>Halobacteria</taxon>
        <taxon>Halobacteriales</taxon>
        <taxon>Haloferacaceae</taxon>
        <taxon>Haloplanus</taxon>
    </lineage>
</organism>
<reference evidence="3 4" key="1">
    <citation type="journal article" date="2019" name="Int. J. Syst. Evol. Microbiol.">
        <title>The Global Catalogue of Microorganisms (GCM) 10K type strain sequencing project: providing services to taxonomists for standard genome sequencing and annotation.</title>
        <authorList>
            <consortium name="The Broad Institute Genomics Platform"/>
            <consortium name="The Broad Institute Genome Sequencing Center for Infectious Disease"/>
            <person name="Wu L."/>
            <person name="Ma J."/>
        </authorList>
    </citation>
    <scope>NUCLEOTIDE SEQUENCE [LARGE SCALE GENOMIC DNA]</scope>
    <source>
        <strain evidence="3 4">GX21</strain>
    </source>
</reference>
<keyword evidence="4" id="KW-1185">Reference proteome</keyword>
<feature type="transmembrane region" description="Helical" evidence="1">
    <location>
        <begin position="149"/>
        <end position="168"/>
    </location>
</feature>
<accession>A0ABD6A0D9</accession>